<dbReference type="PANTHER" id="PTHR34822">
    <property type="entry name" value="GRPB DOMAIN PROTEIN (AFU_ORTHOLOGUE AFUA_1G01530)"/>
    <property type="match status" value="1"/>
</dbReference>
<keyword evidence="2" id="KW-1185">Reference proteome</keyword>
<sequence>MSASPDPLDGVLIGGREKRDIVIVDHDPRWAERYEHERSRIVAALGDRVLGLEHIGSTSVPGLAAKPIIDIDLSVVDVEDEDAFVPDLVAAGYVLRVREPEHRMLRTPERDVNLHVCTVGSDWERRHLVFRDWLRTHPDDRDRYKAVKRELSLRDWDDTNDYADAKSDVVADIMSRATAPPRDV</sequence>
<dbReference type="EMBL" id="QUBR01000002">
    <property type="protein sequence ID" value="REK70619.1"/>
    <property type="molecule type" value="Genomic_DNA"/>
</dbReference>
<accession>A0A371P3U2</accession>
<comment type="caution">
    <text evidence="1">The sequence shown here is derived from an EMBL/GenBank/DDBJ whole genome shotgun (WGS) entry which is preliminary data.</text>
</comment>
<evidence type="ECO:0000313" key="1">
    <source>
        <dbReference type="EMBL" id="REK70619.1"/>
    </source>
</evidence>
<reference evidence="1 2" key="1">
    <citation type="submission" date="2018-08" db="EMBL/GenBank/DDBJ databases">
        <title>Aeromicrobium sp. M2KJ-4, whole genome shotgun sequence.</title>
        <authorList>
            <person name="Tuo L."/>
        </authorList>
    </citation>
    <scope>NUCLEOTIDE SEQUENCE [LARGE SCALE GENOMIC DNA]</scope>
    <source>
        <strain evidence="1 2">M2KJ-4</strain>
    </source>
</reference>
<organism evidence="1 2">
    <name type="scientific">Aeromicrobium endophyticum</name>
    <dbReference type="NCBI Taxonomy" id="2292704"/>
    <lineage>
        <taxon>Bacteria</taxon>
        <taxon>Bacillati</taxon>
        <taxon>Actinomycetota</taxon>
        <taxon>Actinomycetes</taxon>
        <taxon>Propionibacteriales</taxon>
        <taxon>Nocardioidaceae</taxon>
        <taxon>Aeromicrobium</taxon>
    </lineage>
</organism>
<dbReference type="OrthoDB" id="9799092at2"/>
<proteinExistence type="predicted"/>
<dbReference type="InterPro" id="IPR007344">
    <property type="entry name" value="GrpB/CoaE"/>
</dbReference>
<protein>
    <submittedName>
        <fullName evidence="1">GrpB family protein</fullName>
    </submittedName>
</protein>
<dbReference type="Proteomes" id="UP000265581">
    <property type="component" value="Unassembled WGS sequence"/>
</dbReference>
<dbReference type="Pfam" id="PF04229">
    <property type="entry name" value="GrpB"/>
    <property type="match status" value="1"/>
</dbReference>
<dbReference type="AlphaFoldDB" id="A0A371P3U2"/>
<dbReference type="InterPro" id="IPR043519">
    <property type="entry name" value="NT_sf"/>
</dbReference>
<evidence type="ECO:0000313" key="2">
    <source>
        <dbReference type="Proteomes" id="UP000265581"/>
    </source>
</evidence>
<gene>
    <name evidence="1" type="ORF">DX116_16010</name>
</gene>
<dbReference type="PANTHER" id="PTHR34822:SF1">
    <property type="entry name" value="GRPB FAMILY PROTEIN"/>
    <property type="match status" value="1"/>
</dbReference>
<dbReference type="SUPFAM" id="SSF81301">
    <property type="entry name" value="Nucleotidyltransferase"/>
    <property type="match status" value="1"/>
</dbReference>
<dbReference type="Gene3D" id="3.30.460.10">
    <property type="entry name" value="Beta Polymerase, domain 2"/>
    <property type="match status" value="1"/>
</dbReference>
<name>A0A371P3U2_9ACTN</name>
<dbReference type="RefSeq" id="WP_119705206.1">
    <property type="nucleotide sequence ID" value="NZ_JBHSOI010000002.1"/>
</dbReference>